<comment type="caution">
    <text evidence="1">The sequence shown here is derived from an EMBL/GenBank/DDBJ whole genome shotgun (WGS) entry which is preliminary data.</text>
</comment>
<reference evidence="1 2" key="1">
    <citation type="submission" date="2018-08" db="EMBL/GenBank/DDBJ databases">
        <title>A genome reference for cultivated species of the human gut microbiota.</title>
        <authorList>
            <person name="Zou Y."/>
            <person name="Xue W."/>
            <person name="Luo G."/>
        </authorList>
    </citation>
    <scope>NUCLEOTIDE SEQUENCE [LARGE SCALE GENOMIC DNA]</scope>
    <source>
        <strain evidence="1 2">AF37-2AT</strain>
    </source>
</reference>
<protein>
    <submittedName>
        <fullName evidence="1">Uncharacterized protein</fullName>
    </submittedName>
</protein>
<evidence type="ECO:0000313" key="2">
    <source>
        <dbReference type="Proteomes" id="UP000261080"/>
    </source>
</evidence>
<sequence length="112" mass="13699">MNHQDFKSRPGFLYRTGERYYYLGKWICLECTDYEVTDSLYMYELAYKEHNLSDLNVYFQKIRAYSDFALVPPFNKDEVYRAQDLLLDSLNEEHTEDLRRQIGMFEECFRQF</sequence>
<dbReference type="Proteomes" id="UP000261080">
    <property type="component" value="Unassembled WGS sequence"/>
</dbReference>
<proteinExistence type="predicted"/>
<dbReference type="AlphaFoldDB" id="A0A3E3K2P2"/>
<dbReference type="EMBL" id="QVLX01000003">
    <property type="protein sequence ID" value="RGE87736.1"/>
    <property type="molecule type" value="Genomic_DNA"/>
</dbReference>
<dbReference type="OrthoDB" id="1985310at2"/>
<dbReference type="GeneID" id="97191839"/>
<organism evidence="1 2">
    <name type="scientific">Sellimonas intestinalis</name>
    <dbReference type="NCBI Taxonomy" id="1653434"/>
    <lineage>
        <taxon>Bacteria</taxon>
        <taxon>Bacillati</taxon>
        <taxon>Bacillota</taxon>
        <taxon>Clostridia</taxon>
        <taxon>Lachnospirales</taxon>
        <taxon>Lachnospiraceae</taxon>
        <taxon>Sellimonas</taxon>
    </lineage>
</organism>
<keyword evidence="2" id="KW-1185">Reference proteome</keyword>
<evidence type="ECO:0000313" key="1">
    <source>
        <dbReference type="EMBL" id="RGE87736.1"/>
    </source>
</evidence>
<gene>
    <name evidence="1" type="ORF">DW016_06330</name>
</gene>
<accession>A0A3E3K2P2</accession>
<dbReference type="RefSeq" id="WP_034594257.1">
    <property type="nucleotide sequence ID" value="NZ_BAABYU010000001.1"/>
</dbReference>
<name>A0A3E3K2P2_9FIRM</name>